<keyword evidence="2" id="KW-0067">ATP-binding</keyword>
<dbReference type="PRINTS" id="PR00301">
    <property type="entry name" value="HEATSHOCK70"/>
</dbReference>
<keyword evidence="1" id="KW-0547">Nucleotide-binding</keyword>
<protein>
    <recommendedName>
        <fullName evidence="6">Hsp70 family protein</fullName>
    </recommendedName>
</protein>
<dbReference type="Proteomes" id="UP000195326">
    <property type="component" value="Unassembled WGS sequence"/>
</dbReference>
<proteinExistence type="predicted"/>
<reference evidence="5" key="1">
    <citation type="submission" date="2017-04" db="EMBL/GenBank/DDBJ databases">
        <title>Function of individual gut microbiota members based on whole genome sequencing of pure cultures obtained from chicken caecum.</title>
        <authorList>
            <person name="Medvecky M."/>
            <person name="Cejkova D."/>
            <person name="Polansky O."/>
            <person name="Karasova D."/>
            <person name="Kubasova T."/>
            <person name="Cizek A."/>
            <person name="Rychlik I."/>
        </authorList>
    </citation>
    <scope>NUCLEOTIDE SEQUENCE [LARGE SCALE GENOMIC DNA]</scope>
    <source>
        <strain evidence="5">An179</strain>
    </source>
</reference>
<dbReference type="AlphaFoldDB" id="A0A1Y4LT44"/>
<dbReference type="PANTHER" id="PTHR19375">
    <property type="entry name" value="HEAT SHOCK PROTEIN 70KDA"/>
    <property type="match status" value="1"/>
</dbReference>
<dbReference type="Gene3D" id="3.90.640.10">
    <property type="entry name" value="Actin, Chain A, domain 4"/>
    <property type="match status" value="1"/>
</dbReference>
<dbReference type="RefSeq" id="WP_087414876.1">
    <property type="nucleotide sequence ID" value="NZ_NFKL01000008.1"/>
</dbReference>
<dbReference type="GO" id="GO:0140662">
    <property type="term" value="F:ATP-dependent protein folding chaperone"/>
    <property type="evidence" value="ECO:0007669"/>
    <property type="project" value="InterPro"/>
</dbReference>
<dbReference type="GO" id="GO:0005524">
    <property type="term" value="F:ATP binding"/>
    <property type="evidence" value="ECO:0007669"/>
    <property type="project" value="UniProtKB-KW"/>
</dbReference>
<keyword evidence="3" id="KW-0143">Chaperone</keyword>
<dbReference type="EMBL" id="NFKL01000008">
    <property type="protein sequence ID" value="OUP58769.1"/>
    <property type="molecule type" value="Genomic_DNA"/>
</dbReference>
<dbReference type="Gene3D" id="3.30.420.40">
    <property type="match status" value="2"/>
</dbReference>
<dbReference type="Pfam" id="PF00012">
    <property type="entry name" value="HSP70"/>
    <property type="match status" value="1"/>
</dbReference>
<organism evidence="4 5">
    <name type="scientific">Butyricicoccus pullicaecorum</name>
    <dbReference type="NCBI Taxonomy" id="501571"/>
    <lineage>
        <taxon>Bacteria</taxon>
        <taxon>Bacillati</taxon>
        <taxon>Bacillota</taxon>
        <taxon>Clostridia</taxon>
        <taxon>Eubacteriales</taxon>
        <taxon>Butyricicoccaceae</taxon>
        <taxon>Butyricicoccus</taxon>
    </lineage>
</organism>
<name>A0A1Y4LT44_9FIRM</name>
<evidence type="ECO:0000256" key="1">
    <source>
        <dbReference type="ARBA" id="ARBA00022741"/>
    </source>
</evidence>
<evidence type="ECO:0000256" key="2">
    <source>
        <dbReference type="ARBA" id="ARBA00022840"/>
    </source>
</evidence>
<comment type="caution">
    <text evidence="4">The sequence shown here is derived from an EMBL/GenBank/DDBJ whole genome shotgun (WGS) entry which is preliminary data.</text>
</comment>
<evidence type="ECO:0000256" key="3">
    <source>
        <dbReference type="ARBA" id="ARBA00023186"/>
    </source>
</evidence>
<evidence type="ECO:0000313" key="4">
    <source>
        <dbReference type="EMBL" id="OUP58769.1"/>
    </source>
</evidence>
<dbReference type="SUPFAM" id="SSF53067">
    <property type="entry name" value="Actin-like ATPase domain"/>
    <property type="match status" value="2"/>
</dbReference>
<gene>
    <name evidence="4" type="ORF">B5F15_07120</name>
</gene>
<dbReference type="InterPro" id="IPR043129">
    <property type="entry name" value="ATPase_NBD"/>
</dbReference>
<accession>A0A1Y4LT44</accession>
<evidence type="ECO:0000313" key="5">
    <source>
        <dbReference type="Proteomes" id="UP000195326"/>
    </source>
</evidence>
<dbReference type="InterPro" id="IPR013126">
    <property type="entry name" value="Hsp_70_fam"/>
</dbReference>
<evidence type="ECO:0008006" key="6">
    <source>
        <dbReference type="Google" id="ProtNLM"/>
    </source>
</evidence>
<sequence>MATGLQYFFGIDFGTTNSATVGYVVMDQKTESIQYGDDEGRPIPSVVAIDKTTGDVFTGRTAWDKKMELSESCVYIPSVKTILDSEQTRTIASKEWTAVDIASEVFKQLKANVKKRTGIDMERATVAIPVGFSSTKRIKLRKAAQKAGIDIHSFISEPTAAFFANYNELKSSSVVAIFDWGGGTLDVSIIQHINGKVSELATTGKNIAGDYIDDKIAKRIHAKIARKKGIEIAFTDMPSSAQDMMRVRAERAKRMLGDDDTATISINNYGVYGACRETLEYDWFADIVDPEVTLAMECLDEAIHQSGVGLANIDRIVLVGGSSNLRPLLEKMDKKYGDKLFFPEETMWNVGQGAAMLAMTPGSYYSNQSIGIVLSDNSYYEILKPDTAIQGWSHTCHFGIVDSSKEARFVFGGSPDIDSSPEKYKTLSVPAYRFLQEQIVLQTSIDQNMVFTAVAGSNMRTEEFHRLWEYTQLKCYYKLPGR</sequence>